<dbReference type="EMBL" id="LK933537">
    <property type="protein sequence ID" value="CDT81921.1"/>
    <property type="molecule type" value="Genomic_DNA"/>
</dbReference>
<dbReference type="RefSeq" id="WP_021390163.1">
    <property type="nucleotide sequence ID" value="NZ_BBYB01000069.1"/>
</dbReference>
<protein>
    <submittedName>
        <fullName evidence="2">Uncharacterized protein</fullName>
    </submittedName>
</protein>
<dbReference type="EMBL" id="LK932400">
    <property type="protein sequence ID" value="CDS86972.1"/>
    <property type="molecule type" value="Genomic_DNA"/>
</dbReference>
<proteinExistence type="predicted"/>
<accession>A0A069AFR1</accession>
<organism evidence="2">
    <name type="scientific">Clostridioides difficile</name>
    <name type="common">Peptoclostridium difficile</name>
    <dbReference type="NCBI Taxonomy" id="1496"/>
    <lineage>
        <taxon>Bacteria</taxon>
        <taxon>Bacillati</taxon>
        <taxon>Bacillota</taxon>
        <taxon>Clostridia</taxon>
        <taxon>Peptostreptococcales</taxon>
        <taxon>Peptostreptococcaceae</taxon>
        <taxon>Clostridioides</taxon>
    </lineage>
</organism>
<dbReference type="AlphaFoldDB" id="A0A069AFR1"/>
<evidence type="ECO:0000313" key="3">
    <source>
        <dbReference type="EMBL" id="CDT81921.1"/>
    </source>
</evidence>
<evidence type="ECO:0000313" key="2">
    <source>
        <dbReference type="EMBL" id="CDS87310.1"/>
    </source>
</evidence>
<dbReference type="EMBL" id="LK932515">
    <property type="protein sequence ID" value="CDS87310.1"/>
    <property type="molecule type" value="Genomic_DNA"/>
</dbReference>
<sequence>MNKEIEAICIEVEKRICKICKYNNTCNVEKKNGRICSFFEEKSKIEKLLEKSNFISAMDFRLKNISMKEVESYCKENNKKIEICGWGSGQVMIFTDKRKAKTND</sequence>
<reference evidence="2" key="1">
    <citation type="submission" date="2014-07" db="EMBL/GenBank/DDBJ databases">
        <authorList>
            <person name="Monot Marc"/>
        </authorList>
    </citation>
    <scope>NUCLEOTIDE SEQUENCE</scope>
    <source>
        <strain evidence="3">7032989</strain>
        <strain evidence="1">7032994</strain>
    </source>
</reference>
<evidence type="ECO:0000313" key="1">
    <source>
        <dbReference type="EMBL" id="CDS86972.1"/>
    </source>
</evidence>
<gene>
    <name evidence="3" type="ORF">BN1095_920022</name>
    <name evidence="2" type="ORF">BN1096_610121</name>
    <name evidence="1" type="ORF">BN1097_610070</name>
</gene>
<name>A0A069AFR1_CLODI</name>